<dbReference type="Proteomes" id="UP001162175">
    <property type="component" value="Unassembled WGS sequence"/>
</dbReference>
<dbReference type="EMBL" id="JAPFAR010000063">
    <property type="protein sequence ID" value="MDI3349616.1"/>
    <property type="molecule type" value="Genomic_DNA"/>
</dbReference>
<name>A0AA43QYM1_MYCAR</name>
<evidence type="ECO:0000313" key="2">
    <source>
        <dbReference type="Proteomes" id="UP001162175"/>
    </source>
</evidence>
<dbReference type="AlphaFoldDB" id="A0AA43QYM1"/>
<reference evidence="1" key="1">
    <citation type="submission" date="2022-11" db="EMBL/GenBank/DDBJ databases">
        <title>Draft genome of Mycoplasma arginini isolated from fly.</title>
        <authorList>
            <person name="Severgnini M."/>
            <person name="Gioia G."/>
            <person name="Cremonesi P."/>
            <person name="Moroni P."/>
            <person name="Addis M.F."/>
            <person name="Castiglioni B."/>
        </authorList>
    </citation>
    <scope>NUCLEOTIDE SEQUENCE</scope>
    <source>
        <strain evidence="1">QMP CG1-1632</strain>
    </source>
</reference>
<evidence type="ECO:0000313" key="1">
    <source>
        <dbReference type="EMBL" id="MDI3349616.1"/>
    </source>
</evidence>
<comment type="caution">
    <text evidence="1">The sequence shown here is derived from an EMBL/GenBank/DDBJ whole genome shotgun (WGS) entry which is preliminary data.</text>
</comment>
<protein>
    <submittedName>
        <fullName evidence="1">Uncharacterized protein</fullName>
    </submittedName>
</protein>
<accession>A0AA43QYM1</accession>
<gene>
    <name evidence="1" type="ORF">DCBHLPFO_00739</name>
</gene>
<sequence length="88" mass="10158">MDWNQYNKPTELDVRSLKQKGQELAIAIEDEVKATQSAIIRPLPDRLKVTITQAKQLLKLAGHIETEYSRAKLYRTKYNVMEVIIDGE</sequence>
<organism evidence="1 2">
    <name type="scientific">Mycoplasmopsis arginini</name>
    <name type="common">Mycoplasma arginini</name>
    <dbReference type="NCBI Taxonomy" id="2094"/>
    <lineage>
        <taxon>Bacteria</taxon>
        <taxon>Bacillati</taxon>
        <taxon>Mycoplasmatota</taxon>
        <taxon>Mycoplasmoidales</taxon>
        <taxon>Metamycoplasmataceae</taxon>
        <taxon>Mycoplasmopsis</taxon>
    </lineage>
</organism>
<proteinExistence type="predicted"/>